<evidence type="ECO:0000313" key="3">
    <source>
        <dbReference type="Proteomes" id="UP000735302"/>
    </source>
</evidence>
<gene>
    <name evidence="2" type="ORF">PoB_006750900</name>
</gene>
<feature type="signal peptide" evidence="1">
    <location>
        <begin position="1"/>
        <end position="15"/>
    </location>
</feature>
<comment type="caution">
    <text evidence="2">The sequence shown here is derived from an EMBL/GenBank/DDBJ whole genome shotgun (WGS) entry which is preliminary data.</text>
</comment>
<feature type="chain" id="PRO_5043685714" evidence="1">
    <location>
        <begin position="16"/>
        <end position="138"/>
    </location>
</feature>
<evidence type="ECO:0000256" key="1">
    <source>
        <dbReference type="SAM" id="SignalP"/>
    </source>
</evidence>
<accession>A0AAV4D9V5</accession>
<name>A0AAV4D9V5_9GAST</name>
<proteinExistence type="predicted"/>
<dbReference type="AlphaFoldDB" id="A0AAV4D9V5"/>
<dbReference type="Proteomes" id="UP000735302">
    <property type="component" value="Unassembled WGS sequence"/>
</dbReference>
<keyword evidence="1" id="KW-0732">Signal</keyword>
<sequence length="138" mass="15806">MILSFHLTKLRVLYAWIARTVQDYFTPFTTICAMDSSDYDAFTKVQGVAQRGIQEQPVESSRTAAGFPSSWWPIQEIYGNMRTRVGKILNREKRSGAGQPKRTACDDLIMETWSSLIQHIIRGRHSLGRNSTSQRQPR</sequence>
<protein>
    <submittedName>
        <fullName evidence="2">Uncharacterized protein</fullName>
    </submittedName>
</protein>
<evidence type="ECO:0000313" key="2">
    <source>
        <dbReference type="EMBL" id="GFO41004.1"/>
    </source>
</evidence>
<reference evidence="2 3" key="1">
    <citation type="journal article" date="2021" name="Elife">
        <title>Chloroplast acquisition without the gene transfer in kleptoplastic sea slugs, Plakobranchus ocellatus.</title>
        <authorList>
            <person name="Maeda T."/>
            <person name="Takahashi S."/>
            <person name="Yoshida T."/>
            <person name="Shimamura S."/>
            <person name="Takaki Y."/>
            <person name="Nagai Y."/>
            <person name="Toyoda A."/>
            <person name="Suzuki Y."/>
            <person name="Arimoto A."/>
            <person name="Ishii H."/>
            <person name="Satoh N."/>
            <person name="Nishiyama T."/>
            <person name="Hasebe M."/>
            <person name="Maruyama T."/>
            <person name="Minagawa J."/>
            <person name="Obokata J."/>
            <person name="Shigenobu S."/>
        </authorList>
    </citation>
    <scope>NUCLEOTIDE SEQUENCE [LARGE SCALE GENOMIC DNA]</scope>
</reference>
<keyword evidence="3" id="KW-1185">Reference proteome</keyword>
<organism evidence="2 3">
    <name type="scientific">Plakobranchus ocellatus</name>
    <dbReference type="NCBI Taxonomy" id="259542"/>
    <lineage>
        <taxon>Eukaryota</taxon>
        <taxon>Metazoa</taxon>
        <taxon>Spiralia</taxon>
        <taxon>Lophotrochozoa</taxon>
        <taxon>Mollusca</taxon>
        <taxon>Gastropoda</taxon>
        <taxon>Heterobranchia</taxon>
        <taxon>Euthyneura</taxon>
        <taxon>Panpulmonata</taxon>
        <taxon>Sacoglossa</taxon>
        <taxon>Placobranchoidea</taxon>
        <taxon>Plakobranchidae</taxon>
        <taxon>Plakobranchus</taxon>
    </lineage>
</organism>
<dbReference type="EMBL" id="BLXT01007646">
    <property type="protein sequence ID" value="GFO41004.1"/>
    <property type="molecule type" value="Genomic_DNA"/>
</dbReference>